<dbReference type="PANTHER" id="PTHR11927:SF9">
    <property type="entry name" value="L-FUCOSYLTRANSFERASE"/>
    <property type="match status" value="1"/>
</dbReference>
<dbReference type="Gene3D" id="3.40.50.11350">
    <property type="match status" value="1"/>
</dbReference>
<name>A0A380TK22_9ZZZZ</name>
<evidence type="ECO:0000313" key="3">
    <source>
        <dbReference type="EMBL" id="SUS08812.1"/>
    </source>
</evidence>
<proteinExistence type="predicted"/>
<dbReference type="GO" id="GO:0016020">
    <property type="term" value="C:membrane"/>
    <property type="evidence" value="ECO:0007669"/>
    <property type="project" value="InterPro"/>
</dbReference>
<gene>
    <name evidence="3" type="ORF">DF3PB_90014</name>
</gene>
<accession>A0A380TK22</accession>
<reference evidence="3" key="1">
    <citation type="submission" date="2018-07" db="EMBL/GenBank/DDBJ databases">
        <authorList>
            <person name="Quirk P.G."/>
            <person name="Krulwich T.A."/>
        </authorList>
    </citation>
    <scope>NUCLEOTIDE SEQUENCE</scope>
</reference>
<dbReference type="EMBL" id="UIDG01000645">
    <property type="protein sequence ID" value="SUS08812.1"/>
    <property type="molecule type" value="Genomic_DNA"/>
</dbReference>
<evidence type="ECO:0000256" key="1">
    <source>
        <dbReference type="ARBA" id="ARBA00022676"/>
    </source>
</evidence>
<dbReference type="CDD" id="cd11301">
    <property type="entry name" value="Fut1_Fut2_like"/>
    <property type="match status" value="1"/>
</dbReference>
<sequence length="299" mass="34366">MRPMPPKIIVRIFGGLGNQLFIYAAARRLALVNEAELVLDDVSGFVRDHAYQRHYQLDHFHIPCRKATPAERLEPFARVGRAMIRRWNAGLPFARRTYIQQDGVDFDPRLLNLKPRGTLYLEGYWQSEDYFKDVEPAIRQELVIHPPSDATNQAMAAGIRERTAVAVHIRFFDEPQAAGINNAPGDYYERAVAEMERRVPGAQYYLFSDRPDAARARIPLPDGRITTVDHNRGDAMAHADLWLMTRCRHFIIANSTFSWWGAWLSSHSDKHVIAPGFEMREGIMAWGFRGLLPERWVKV</sequence>
<dbReference type="InterPro" id="IPR002516">
    <property type="entry name" value="Glyco_trans_11"/>
</dbReference>
<dbReference type="PANTHER" id="PTHR11927">
    <property type="entry name" value="GALACTOSIDE 2-L-FUCOSYLTRANSFERASE"/>
    <property type="match status" value="1"/>
</dbReference>
<dbReference type="GO" id="GO:0008107">
    <property type="term" value="F:galactoside 2-alpha-L-fucosyltransferase activity"/>
    <property type="evidence" value="ECO:0007669"/>
    <property type="project" value="InterPro"/>
</dbReference>
<dbReference type="GO" id="GO:0005975">
    <property type="term" value="P:carbohydrate metabolic process"/>
    <property type="evidence" value="ECO:0007669"/>
    <property type="project" value="InterPro"/>
</dbReference>
<dbReference type="Pfam" id="PF01531">
    <property type="entry name" value="Glyco_transf_11"/>
    <property type="match status" value="1"/>
</dbReference>
<keyword evidence="2 3" id="KW-0808">Transferase</keyword>
<organism evidence="3">
    <name type="scientific">metagenome</name>
    <dbReference type="NCBI Taxonomy" id="256318"/>
    <lineage>
        <taxon>unclassified sequences</taxon>
        <taxon>metagenomes</taxon>
    </lineage>
</organism>
<dbReference type="AlphaFoldDB" id="A0A380TK22"/>
<evidence type="ECO:0000256" key="2">
    <source>
        <dbReference type="ARBA" id="ARBA00022679"/>
    </source>
</evidence>
<protein>
    <submittedName>
        <fullName evidence="3">Glycosyltransferase</fullName>
    </submittedName>
</protein>
<keyword evidence="1" id="KW-0328">Glycosyltransferase</keyword>